<dbReference type="EMBL" id="BAABIQ010000006">
    <property type="protein sequence ID" value="GAA4786171.1"/>
    <property type="molecule type" value="Genomic_DNA"/>
</dbReference>
<protein>
    <recommendedName>
        <fullName evidence="3">Tetracycline regulation of excision, RteC</fullName>
    </recommendedName>
</protein>
<organism evidence="1 2">
    <name type="scientific">Olivibacter ginsenosidimutans</name>
    <dbReference type="NCBI Taxonomy" id="1176537"/>
    <lineage>
        <taxon>Bacteria</taxon>
        <taxon>Pseudomonadati</taxon>
        <taxon>Bacteroidota</taxon>
        <taxon>Sphingobacteriia</taxon>
        <taxon>Sphingobacteriales</taxon>
        <taxon>Sphingobacteriaceae</taxon>
        <taxon>Olivibacter</taxon>
    </lineage>
</organism>
<evidence type="ECO:0000313" key="2">
    <source>
        <dbReference type="Proteomes" id="UP001501411"/>
    </source>
</evidence>
<name>A0ABP9AW93_9SPHI</name>
<gene>
    <name evidence="1" type="ORF">GCM10023231_12620</name>
</gene>
<evidence type="ECO:0000313" key="1">
    <source>
        <dbReference type="EMBL" id="GAA4786171.1"/>
    </source>
</evidence>
<keyword evidence="2" id="KW-1185">Reference proteome</keyword>
<dbReference type="RefSeq" id="WP_345230900.1">
    <property type="nucleotide sequence ID" value="NZ_BAABIQ010000006.1"/>
</dbReference>
<reference evidence="2" key="1">
    <citation type="journal article" date="2019" name="Int. J. Syst. Evol. Microbiol.">
        <title>The Global Catalogue of Microorganisms (GCM) 10K type strain sequencing project: providing services to taxonomists for standard genome sequencing and annotation.</title>
        <authorList>
            <consortium name="The Broad Institute Genomics Platform"/>
            <consortium name="The Broad Institute Genome Sequencing Center for Infectious Disease"/>
            <person name="Wu L."/>
            <person name="Ma J."/>
        </authorList>
    </citation>
    <scope>NUCLEOTIDE SEQUENCE [LARGE SCALE GENOMIC DNA]</scope>
    <source>
        <strain evidence="2">JCM 18200</strain>
    </source>
</reference>
<sequence>MGEKKDWSAVLQRIGRLLARFKEEKLTTDWEKKDLLELQYAFASLVSEIVQYVEETERKLVSRVELIDLWKEDKPYLPLTKELFAQDHYRFYKQLWEELHDLLTVRQHADDLYFRVSITAMQLLFLIHVMHEANIIETPKKGNLFRFISRHIGTLQQEELSYESLRKKFHATDRNTILKVRRLLMDLVNLINNRHL</sequence>
<comment type="caution">
    <text evidence="1">The sequence shown here is derived from an EMBL/GenBank/DDBJ whole genome shotgun (WGS) entry which is preliminary data.</text>
</comment>
<accession>A0ABP9AW93</accession>
<dbReference type="Proteomes" id="UP001501411">
    <property type="component" value="Unassembled WGS sequence"/>
</dbReference>
<evidence type="ECO:0008006" key="3">
    <source>
        <dbReference type="Google" id="ProtNLM"/>
    </source>
</evidence>
<proteinExistence type="predicted"/>